<sequence>MRRHSSRAAGSAVINTGFSGTRTVYNIIDTRLPCQAEAVRAVGFATTGPG</sequence>
<dbReference type="EMBL" id="BMQC01000026">
    <property type="protein sequence ID" value="GGK43622.1"/>
    <property type="molecule type" value="Genomic_DNA"/>
</dbReference>
<name>A0A8J3FJX0_9ACTN</name>
<comment type="caution">
    <text evidence="1">The sequence shown here is derived from an EMBL/GenBank/DDBJ whole genome shotgun (WGS) entry which is preliminary data.</text>
</comment>
<gene>
    <name evidence="1" type="ORF">GCM10010124_40530</name>
</gene>
<keyword evidence="2" id="KW-1185">Reference proteome</keyword>
<reference evidence="1" key="1">
    <citation type="journal article" date="2014" name="Int. J. Syst. Evol. Microbiol.">
        <title>Complete genome sequence of Corynebacterium casei LMG S-19264T (=DSM 44701T), isolated from a smear-ripened cheese.</title>
        <authorList>
            <consortium name="US DOE Joint Genome Institute (JGI-PGF)"/>
            <person name="Walter F."/>
            <person name="Albersmeier A."/>
            <person name="Kalinowski J."/>
            <person name="Ruckert C."/>
        </authorList>
    </citation>
    <scope>NUCLEOTIDE SEQUENCE</scope>
    <source>
        <strain evidence="1">JCM 3091</strain>
    </source>
</reference>
<proteinExistence type="predicted"/>
<dbReference type="Proteomes" id="UP000662200">
    <property type="component" value="Unassembled WGS sequence"/>
</dbReference>
<reference evidence="1" key="2">
    <citation type="submission" date="2020-09" db="EMBL/GenBank/DDBJ databases">
        <authorList>
            <person name="Sun Q."/>
            <person name="Ohkuma M."/>
        </authorList>
    </citation>
    <scope>NUCLEOTIDE SEQUENCE</scope>
    <source>
        <strain evidence="1">JCM 3091</strain>
    </source>
</reference>
<evidence type="ECO:0000313" key="2">
    <source>
        <dbReference type="Proteomes" id="UP000662200"/>
    </source>
</evidence>
<evidence type="ECO:0000313" key="1">
    <source>
        <dbReference type="EMBL" id="GGK43622.1"/>
    </source>
</evidence>
<organism evidence="1 2">
    <name type="scientific">Pilimelia terevasa</name>
    <dbReference type="NCBI Taxonomy" id="53372"/>
    <lineage>
        <taxon>Bacteria</taxon>
        <taxon>Bacillati</taxon>
        <taxon>Actinomycetota</taxon>
        <taxon>Actinomycetes</taxon>
        <taxon>Micromonosporales</taxon>
        <taxon>Micromonosporaceae</taxon>
        <taxon>Pilimelia</taxon>
    </lineage>
</organism>
<dbReference type="AlphaFoldDB" id="A0A8J3FJX0"/>
<accession>A0A8J3FJX0</accession>
<protein>
    <submittedName>
        <fullName evidence="1">Uncharacterized protein</fullName>
    </submittedName>
</protein>